<proteinExistence type="predicted"/>
<protein>
    <submittedName>
        <fullName evidence="1">Uncharacterized protein</fullName>
    </submittedName>
</protein>
<dbReference type="PANTHER" id="PTHR43235:SF1">
    <property type="entry name" value="GLUTAMINE AMIDOTRANSFERASE PB2B2.05-RELATED"/>
    <property type="match status" value="1"/>
</dbReference>
<gene>
    <name evidence="1" type="ORF">METZ01_LOCUS253178</name>
</gene>
<organism evidence="1">
    <name type="scientific">marine metagenome</name>
    <dbReference type="NCBI Taxonomy" id="408172"/>
    <lineage>
        <taxon>unclassified sequences</taxon>
        <taxon>metagenomes</taxon>
        <taxon>ecological metagenomes</taxon>
    </lineage>
</organism>
<dbReference type="PANTHER" id="PTHR43235">
    <property type="entry name" value="GLUTAMINE AMIDOTRANSFERASE PB2B2.05-RELATED"/>
    <property type="match status" value="1"/>
</dbReference>
<dbReference type="InterPro" id="IPR029062">
    <property type="entry name" value="Class_I_gatase-like"/>
</dbReference>
<dbReference type="Pfam" id="PF07722">
    <property type="entry name" value="Peptidase_C26"/>
    <property type="match status" value="1"/>
</dbReference>
<dbReference type="AlphaFoldDB" id="A0A382IKP1"/>
<dbReference type="SUPFAM" id="SSF52317">
    <property type="entry name" value="Class I glutamine amidotransferase-like"/>
    <property type="match status" value="1"/>
</dbReference>
<feature type="non-terminal residue" evidence="1">
    <location>
        <position position="1"/>
    </location>
</feature>
<accession>A0A382IKP1</accession>
<name>A0A382IKP1_9ZZZZ</name>
<dbReference type="InterPro" id="IPR044668">
    <property type="entry name" value="PuuD-like"/>
</dbReference>
<dbReference type="EMBL" id="UINC01068050">
    <property type="protein sequence ID" value="SVC00324.1"/>
    <property type="molecule type" value="Genomic_DNA"/>
</dbReference>
<dbReference type="PROSITE" id="PS51273">
    <property type="entry name" value="GATASE_TYPE_1"/>
    <property type="match status" value="1"/>
</dbReference>
<sequence length="218" mass="24099">VKIGITQRVEVMPATGERRDCLDQAWVPLLCRWGFTPVPIPNSPENVESLVVNFELQGVLFSGGNDLAHLEGASNCAPERDETETQLLDLCRRLDLPTIGVCRGMQIMVFHHGGCVTPIEQHVGGRHSLKVSAHGVRLGLSDRREVNSFHNYGVLEENLGSELVPLAYAPDGSVEAVAHTTLNRVAILWHPERLPDDPRDRDLLSAVFLSEKSSKRRS</sequence>
<dbReference type="Gene3D" id="3.40.50.880">
    <property type="match status" value="1"/>
</dbReference>
<dbReference type="InterPro" id="IPR011697">
    <property type="entry name" value="Peptidase_C26"/>
</dbReference>
<evidence type="ECO:0000313" key="1">
    <source>
        <dbReference type="EMBL" id="SVC00324.1"/>
    </source>
</evidence>
<dbReference type="GO" id="GO:0005829">
    <property type="term" value="C:cytosol"/>
    <property type="evidence" value="ECO:0007669"/>
    <property type="project" value="TreeGrafter"/>
</dbReference>
<dbReference type="GO" id="GO:0016811">
    <property type="term" value="F:hydrolase activity, acting on carbon-nitrogen (but not peptide) bonds, in linear amides"/>
    <property type="evidence" value="ECO:0007669"/>
    <property type="project" value="InterPro"/>
</dbReference>
<reference evidence="1" key="1">
    <citation type="submission" date="2018-05" db="EMBL/GenBank/DDBJ databases">
        <authorList>
            <person name="Lanie J.A."/>
            <person name="Ng W.-L."/>
            <person name="Kazmierczak K.M."/>
            <person name="Andrzejewski T.M."/>
            <person name="Davidsen T.M."/>
            <person name="Wayne K.J."/>
            <person name="Tettelin H."/>
            <person name="Glass J.I."/>
            <person name="Rusch D."/>
            <person name="Podicherti R."/>
            <person name="Tsui H.-C.T."/>
            <person name="Winkler M.E."/>
        </authorList>
    </citation>
    <scope>NUCLEOTIDE SEQUENCE</scope>
</reference>